<evidence type="ECO:0008006" key="3">
    <source>
        <dbReference type="Google" id="ProtNLM"/>
    </source>
</evidence>
<accession>A0A5B8VGD9</accession>
<keyword evidence="2" id="KW-1185">Reference proteome</keyword>
<dbReference type="RefSeq" id="WP_146779603.1">
    <property type="nucleotide sequence ID" value="NZ_CP042434.1"/>
</dbReference>
<dbReference type="AlphaFoldDB" id="A0A5B8VGD9"/>
<proteinExistence type="predicted"/>
<protein>
    <recommendedName>
        <fullName evidence="3">TonB-dependent receptor</fullName>
    </recommendedName>
</protein>
<sequence length="92" mass="10227">MQNAYLKIAGGDNIAKYALSIGYGNNKSPLQNTGLTRYNMRFNADLNLTKRLIASANVSYYRNEQNIRNTGIAPTTNPIFTSLVKAPFLQII</sequence>
<dbReference type="SUPFAM" id="SSF56935">
    <property type="entry name" value="Porins"/>
    <property type="match status" value="1"/>
</dbReference>
<reference evidence="1 2" key="1">
    <citation type="journal article" date="2017" name="Int. J. Syst. Evol. Microbiol.">
        <title>Arachidicoccus ginsenosidivorans sp. nov., with ginsenoside-converting activity isolated from ginseng cultivating soil.</title>
        <authorList>
            <person name="Siddiqi M.Z."/>
            <person name="Aslam Z."/>
            <person name="Im W.T."/>
        </authorList>
    </citation>
    <scope>NUCLEOTIDE SEQUENCE [LARGE SCALE GENOMIC DNA]</scope>
    <source>
        <strain evidence="1 2">Gsoil 809</strain>
    </source>
</reference>
<name>A0A5B8VGD9_9BACT</name>
<dbReference type="KEGG" id="agi:FSB73_00015"/>
<dbReference type="Proteomes" id="UP000321291">
    <property type="component" value="Chromosome"/>
</dbReference>
<gene>
    <name evidence="1" type="ORF">FSB73_00015</name>
</gene>
<organism evidence="1 2">
    <name type="scientific">Arachidicoccus ginsenosidivorans</name>
    <dbReference type="NCBI Taxonomy" id="496057"/>
    <lineage>
        <taxon>Bacteria</taxon>
        <taxon>Pseudomonadati</taxon>
        <taxon>Bacteroidota</taxon>
        <taxon>Chitinophagia</taxon>
        <taxon>Chitinophagales</taxon>
        <taxon>Chitinophagaceae</taxon>
        <taxon>Arachidicoccus</taxon>
    </lineage>
</organism>
<dbReference type="EMBL" id="CP042434">
    <property type="protein sequence ID" value="QEC70339.1"/>
    <property type="molecule type" value="Genomic_DNA"/>
</dbReference>
<evidence type="ECO:0000313" key="1">
    <source>
        <dbReference type="EMBL" id="QEC70339.1"/>
    </source>
</evidence>
<evidence type="ECO:0000313" key="2">
    <source>
        <dbReference type="Proteomes" id="UP000321291"/>
    </source>
</evidence>
<dbReference type="OrthoDB" id="830178at2"/>